<dbReference type="EMBL" id="CP001663">
    <property type="protein sequence ID" value="AFP43108.1"/>
    <property type="molecule type" value="Genomic_DNA"/>
</dbReference>
<dbReference type="Gene3D" id="3.40.190.10">
    <property type="entry name" value="Periplasmic binding protein-like II"/>
    <property type="match status" value="1"/>
</dbReference>
<proteinExistence type="inferred from homology"/>
<dbReference type="InterPro" id="IPR000914">
    <property type="entry name" value="SBP_5_dom"/>
</dbReference>
<dbReference type="PANTHER" id="PTHR30290">
    <property type="entry name" value="PERIPLASMIC BINDING COMPONENT OF ABC TRANSPORTER"/>
    <property type="match status" value="1"/>
</dbReference>
<dbReference type="PROSITE" id="PS51318">
    <property type="entry name" value="TAT"/>
    <property type="match status" value="1"/>
</dbReference>
<dbReference type="PIRSF" id="PIRSF002741">
    <property type="entry name" value="MppA"/>
    <property type="match status" value="1"/>
</dbReference>
<dbReference type="Proteomes" id="UP000006158">
    <property type="component" value="Chromosome"/>
</dbReference>
<accession>I7FVW3</accession>
<feature type="domain" description="Solute-binding protein family 5" evidence="5">
    <location>
        <begin position="104"/>
        <end position="452"/>
    </location>
</feature>
<comment type="similarity">
    <text evidence="1">Belongs to the bacterial solute-binding protein 5 family.</text>
</comment>
<dbReference type="Gene3D" id="3.90.76.10">
    <property type="entry name" value="Dipeptide-binding Protein, Domain 1"/>
    <property type="match status" value="1"/>
</dbReference>
<evidence type="ECO:0000256" key="2">
    <source>
        <dbReference type="ARBA" id="ARBA00022448"/>
    </source>
</evidence>
<feature type="region of interest" description="Disordered" evidence="4">
    <location>
        <begin position="446"/>
        <end position="466"/>
    </location>
</feature>
<keyword evidence="2" id="KW-0813">Transport</keyword>
<evidence type="ECO:0000259" key="5">
    <source>
        <dbReference type="Pfam" id="PF00496"/>
    </source>
</evidence>
<dbReference type="InterPro" id="IPR006311">
    <property type="entry name" value="TAT_signal"/>
</dbReference>
<evidence type="ECO:0000256" key="1">
    <source>
        <dbReference type="ARBA" id="ARBA00005695"/>
    </source>
</evidence>
<organism evidence="6 7">
    <name type="scientific">Mycolicibacterium smegmatis (strain ATCC 700084 / mc(2)155)</name>
    <name type="common">Mycobacterium smegmatis</name>
    <dbReference type="NCBI Taxonomy" id="246196"/>
    <lineage>
        <taxon>Bacteria</taxon>
        <taxon>Bacillati</taxon>
        <taxon>Actinomycetota</taxon>
        <taxon>Actinomycetes</taxon>
        <taxon>Mycobacteriales</taxon>
        <taxon>Mycobacteriaceae</taxon>
        <taxon>Mycolicibacterium</taxon>
    </lineage>
</organism>
<dbReference type="GO" id="GO:1904680">
    <property type="term" value="F:peptide transmembrane transporter activity"/>
    <property type="evidence" value="ECO:0007669"/>
    <property type="project" value="TreeGrafter"/>
</dbReference>
<dbReference type="InterPro" id="IPR039424">
    <property type="entry name" value="SBP_5"/>
</dbReference>
<dbReference type="Pfam" id="PF00496">
    <property type="entry name" value="SBP_bac_5"/>
    <property type="match status" value="1"/>
</dbReference>
<dbReference type="GO" id="GO:0042597">
    <property type="term" value="C:periplasmic space"/>
    <property type="evidence" value="ECO:0007669"/>
    <property type="project" value="UniProtKB-ARBA"/>
</dbReference>
<evidence type="ECO:0000313" key="6">
    <source>
        <dbReference type="EMBL" id="AFP43108.1"/>
    </source>
</evidence>
<dbReference type="InterPro" id="IPR030678">
    <property type="entry name" value="Peptide/Ni-bd"/>
</dbReference>
<dbReference type="CDD" id="cd08498">
    <property type="entry name" value="PBP2_NikA_DppA_OppA_like_2"/>
    <property type="match status" value="1"/>
</dbReference>
<dbReference type="GO" id="GO:0015833">
    <property type="term" value="P:peptide transport"/>
    <property type="evidence" value="ECO:0007669"/>
    <property type="project" value="TreeGrafter"/>
</dbReference>
<sequence>MVAAFRQMKPPFHIRRAAPLNPHTPLTRRRLLTAAAAAVPLLGMPALLAGCDTSAPAAAGRRIRVSQASDPTTLDPQKQGSMTTMNVLINMFDTLTARDMNNQLVPRLATRWTAIDDHHWRFVLRRGVTFHNGERFDAQTVKYSIERLLDPKTQSPIVELRYVTGVRVIDQYTVDFELSSPDPVIPAKLSLFGGVMVPPKYLADVGDEKFAAAPVGTGPFRFDSWKRGVGIKMRAYDNHWASRPSYDELEIQTIQNPASALAALQSDEVDLVTGLVADAALQLEGYKGVKVRSYPGLRMSYLSLDTTDPVFADVRVRRALNHAMDVPLLVKAALNGHGREVPTMIPRESFGFDPAIAPYRRDRELARRLLAEAGHPQGLSTTLTASSTDAMTAQAIAGLLTKAGVDTKVSLLDPSTYSQRLTSDNRKALGPMYLAASTGWTLDGSSPIQSNVRTGRRQSRWSNPQADQLIDAEENSILPEDRQKAFSALQHLFNKEAPFVFLYQADTIVISNDKVRWTPNVIGDLDLQNASRDD</sequence>
<reference evidence="6 7" key="1">
    <citation type="journal article" date="2007" name="Genome Biol.">
        <title>Interrupted coding sequences in Mycobacterium smegmatis: authentic mutations or sequencing errors?</title>
        <authorList>
            <person name="Deshayes C."/>
            <person name="Perrodou E."/>
            <person name="Gallien S."/>
            <person name="Euphrasie D."/>
            <person name="Schaeffer C."/>
            <person name="Van-Dorsselaer A."/>
            <person name="Poch O."/>
            <person name="Lecompte O."/>
            <person name="Reyrat J.M."/>
        </authorList>
    </citation>
    <scope>NUCLEOTIDE SEQUENCE [LARGE SCALE GENOMIC DNA]</scope>
    <source>
        <strain evidence="7">ATCC 700084 / mc(2)155</strain>
    </source>
</reference>
<dbReference type="SUPFAM" id="SSF53850">
    <property type="entry name" value="Periplasmic binding protein-like II"/>
    <property type="match status" value="1"/>
</dbReference>
<dbReference type="AlphaFoldDB" id="I7FVW3"/>
<evidence type="ECO:0000313" key="7">
    <source>
        <dbReference type="Proteomes" id="UP000006158"/>
    </source>
</evidence>
<dbReference type="PANTHER" id="PTHR30290:SF9">
    <property type="entry name" value="OLIGOPEPTIDE-BINDING PROTEIN APPA"/>
    <property type="match status" value="1"/>
</dbReference>
<dbReference type="GO" id="GO:0043190">
    <property type="term" value="C:ATP-binding cassette (ABC) transporter complex"/>
    <property type="evidence" value="ECO:0007669"/>
    <property type="project" value="InterPro"/>
</dbReference>
<keyword evidence="3" id="KW-0732">Signal</keyword>
<name>I7FVW3_MYCS2</name>
<evidence type="ECO:0000256" key="3">
    <source>
        <dbReference type="ARBA" id="ARBA00022729"/>
    </source>
</evidence>
<dbReference type="Gene3D" id="3.10.105.10">
    <property type="entry name" value="Dipeptide-binding Protein, Domain 3"/>
    <property type="match status" value="1"/>
</dbReference>
<reference evidence="6 7" key="2">
    <citation type="journal article" date="2009" name="Genome Res.">
        <title>Ortho-proteogenomics: multiple proteomes investigation through orthology and a new MS-based protocol.</title>
        <authorList>
            <person name="Gallien S."/>
            <person name="Perrodou E."/>
            <person name="Carapito C."/>
            <person name="Deshayes C."/>
            <person name="Reyrat J.M."/>
            <person name="Van Dorsselaer A."/>
            <person name="Poch O."/>
            <person name="Schaeffer C."/>
            <person name="Lecompte O."/>
        </authorList>
    </citation>
    <scope>NUCLEOTIDE SEQUENCE [LARGE SCALE GENOMIC DNA]</scope>
    <source>
        <strain evidence="7">ATCC 700084 / mc(2)155</strain>
    </source>
</reference>
<dbReference type="PATRIC" id="fig|246196.56.peg.6816"/>
<protein>
    <recommendedName>
        <fullName evidence="5">Solute-binding protein family 5 domain-containing protein</fullName>
    </recommendedName>
</protein>
<gene>
    <name evidence="6" type="ordered locus">MSMEI_6682</name>
</gene>
<dbReference type="KEGG" id="msg:MSMEI_6682"/>
<evidence type="ECO:0000256" key="4">
    <source>
        <dbReference type="SAM" id="MobiDB-lite"/>
    </source>
</evidence>